<proteinExistence type="predicted"/>
<organism evidence="1 2">
    <name type="scientific">Lentilactobacillus curieae</name>
    <dbReference type="NCBI Taxonomy" id="1138822"/>
    <lineage>
        <taxon>Bacteria</taxon>
        <taxon>Bacillati</taxon>
        <taxon>Bacillota</taxon>
        <taxon>Bacilli</taxon>
        <taxon>Lactobacillales</taxon>
        <taxon>Lactobacillaceae</taxon>
        <taxon>Lentilactobacillus</taxon>
    </lineage>
</organism>
<dbReference type="RefSeq" id="WP_035167031.1">
    <property type="nucleotide sequence ID" value="NZ_CP018906.1"/>
</dbReference>
<dbReference type="AlphaFoldDB" id="A0A1S6QKH5"/>
<dbReference type="KEGG" id="lcu:PL11_009490"/>
<reference evidence="1 2" key="1">
    <citation type="journal article" date="2015" name="Genome Announc.">
        <title>Genome Sequence of Lactobacillus curieae CCTCC M 2011381T, a Novel Producer of Gamma-aminobutyric Acid.</title>
        <authorList>
            <person name="Wang Y."/>
            <person name="Wang Y."/>
            <person name="Lang C."/>
            <person name="Wei D."/>
            <person name="Xu P."/>
            <person name="Xie J."/>
        </authorList>
    </citation>
    <scope>NUCLEOTIDE SEQUENCE [LARGE SCALE GENOMIC DNA]</scope>
    <source>
        <strain evidence="1 2">CCTCC M 2011381</strain>
    </source>
</reference>
<dbReference type="EMBL" id="CP018906">
    <property type="protein sequence ID" value="AQW22138.1"/>
    <property type="molecule type" value="Genomic_DNA"/>
</dbReference>
<protein>
    <submittedName>
        <fullName evidence="1">Uncharacterized protein</fullName>
    </submittedName>
</protein>
<dbReference type="OrthoDB" id="2294482at2"/>
<gene>
    <name evidence="1" type="ORF">PL11_009490</name>
</gene>
<dbReference type="Proteomes" id="UP000030361">
    <property type="component" value="Chromosome"/>
</dbReference>
<sequence>METFRIRFINRITDETIRIGYTAILENNQSPTIYEGEQVFYRSFLNPDLLITGEAALSSIENIFSAIPKEYILKQVAFEDSHNFDLLRVPSKELFSNYMIKHKLLNRVRYHRNKEDKPVIDTNLITELRLG</sequence>
<evidence type="ECO:0000313" key="1">
    <source>
        <dbReference type="EMBL" id="AQW22138.1"/>
    </source>
</evidence>
<evidence type="ECO:0000313" key="2">
    <source>
        <dbReference type="Proteomes" id="UP000030361"/>
    </source>
</evidence>
<dbReference type="eggNOG" id="ENOG50309Y2">
    <property type="taxonomic scope" value="Bacteria"/>
</dbReference>
<keyword evidence="2" id="KW-1185">Reference proteome</keyword>
<accession>A0A1S6QKH5</accession>
<name>A0A1S6QKH5_9LACO</name>